<sequence length="143" mass="15466">MSGNETAMSEGAKAMSEKLPRFHALTVGDSVSVGRSFDQPALAEWCRLAKVGEAEGDWREVPEPLIAALFSYLLGEELPGHGTNYLKQHMQFHTLARAGESLTATVTVTRLRADKALVNLETRCTGEGGRLICSGDALVLFQC</sequence>
<reference evidence="1 2" key="1">
    <citation type="submission" date="2020-08" db="EMBL/GenBank/DDBJ databases">
        <title>Genomic Encyclopedia of Type Strains, Phase IV (KMG-IV): sequencing the most valuable type-strain genomes for metagenomic binning, comparative biology and taxonomic classification.</title>
        <authorList>
            <person name="Goeker M."/>
        </authorList>
    </citation>
    <scope>NUCLEOTIDE SEQUENCE [LARGE SCALE GENOMIC DNA]</scope>
    <source>
        <strain evidence="1 2">DSM 11525</strain>
    </source>
</reference>
<comment type="caution">
    <text evidence="1">The sequence shown here is derived from an EMBL/GenBank/DDBJ whole genome shotgun (WGS) entry which is preliminary data.</text>
</comment>
<dbReference type="Proteomes" id="UP000563601">
    <property type="component" value="Unassembled WGS sequence"/>
</dbReference>
<dbReference type="InterPro" id="IPR029069">
    <property type="entry name" value="HotDog_dom_sf"/>
</dbReference>
<evidence type="ECO:0000313" key="2">
    <source>
        <dbReference type="Proteomes" id="UP000563601"/>
    </source>
</evidence>
<name>A0AA89PUT8_9GAMM</name>
<dbReference type="GO" id="GO:0006633">
    <property type="term" value="P:fatty acid biosynthetic process"/>
    <property type="evidence" value="ECO:0007669"/>
    <property type="project" value="TreeGrafter"/>
</dbReference>
<dbReference type="RefSeq" id="WP_202620656.1">
    <property type="nucleotide sequence ID" value="NZ_CP047491.1"/>
</dbReference>
<gene>
    <name evidence="1" type="ORF">HNQ53_001510</name>
</gene>
<accession>A0AA89PUT8</accession>
<evidence type="ECO:0000313" key="1">
    <source>
        <dbReference type="EMBL" id="MBB5211292.1"/>
    </source>
</evidence>
<dbReference type="GO" id="GO:0019171">
    <property type="term" value="F:(3R)-hydroxyacyl-[acyl-carrier-protein] dehydratase activity"/>
    <property type="evidence" value="ECO:0007669"/>
    <property type="project" value="TreeGrafter"/>
</dbReference>
<dbReference type="PANTHER" id="PTHR43437">
    <property type="entry name" value="HYDROXYACYL-THIOESTER DEHYDRATASE TYPE 2, MITOCHONDRIAL-RELATED"/>
    <property type="match status" value="1"/>
</dbReference>
<dbReference type="InterPro" id="IPR050965">
    <property type="entry name" value="UPF0336/Enoyl-CoA_hydratase"/>
</dbReference>
<dbReference type="PANTHER" id="PTHR43437:SF3">
    <property type="entry name" value="HYDROXYACYL-THIOESTER DEHYDRATASE TYPE 2, MITOCHONDRIAL"/>
    <property type="match status" value="1"/>
</dbReference>
<protein>
    <submittedName>
        <fullName evidence="1">Acyl dehydratase</fullName>
    </submittedName>
</protein>
<dbReference type="Gene3D" id="3.10.129.10">
    <property type="entry name" value="Hotdog Thioesterase"/>
    <property type="match status" value="1"/>
</dbReference>
<dbReference type="AlphaFoldDB" id="A0AA89PUT8"/>
<organism evidence="1 2">
    <name type="scientific">Microbulbifer hydrolyticus</name>
    <dbReference type="NCBI Taxonomy" id="48074"/>
    <lineage>
        <taxon>Bacteria</taxon>
        <taxon>Pseudomonadati</taxon>
        <taxon>Pseudomonadota</taxon>
        <taxon>Gammaproteobacteria</taxon>
        <taxon>Cellvibrionales</taxon>
        <taxon>Microbulbiferaceae</taxon>
        <taxon>Microbulbifer</taxon>
    </lineage>
</organism>
<dbReference type="EMBL" id="JACHHR010000002">
    <property type="protein sequence ID" value="MBB5211292.1"/>
    <property type="molecule type" value="Genomic_DNA"/>
</dbReference>
<proteinExistence type="predicted"/>
<dbReference type="SUPFAM" id="SSF54637">
    <property type="entry name" value="Thioesterase/thiol ester dehydrase-isomerase"/>
    <property type="match status" value="1"/>
</dbReference>